<gene>
    <name evidence="5" type="ORF">PILCRDRAFT_813682</name>
</gene>
<evidence type="ECO:0000256" key="1">
    <source>
        <dbReference type="ARBA" id="ARBA00005537"/>
    </source>
</evidence>
<protein>
    <submittedName>
        <fullName evidence="5">Uncharacterized protein</fullName>
    </submittedName>
</protein>
<dbReference type="HOGENOM" id="CLU_052711_0_0_1"/>
<proteinExistence type="inferred from homology"/>
<evidence type="ECO:0000256" key="4">
    <source>
        <dbReference type="SAM" id="MobiDB-lite"/>
    </source>
</evidence>
<keyword evidence="6" id="KW-1185">Reference proteome</keyword>
<feature type="compositionally biased region" description="Gly residues" evidence="4">
    <location>
        <begin position="358"/>
        <end position="369"/>
    </location>
</feature>
<feature type="region of interest" description="Disordered" evidence="4">
    <location>
        <begin position="164"/>
        <end position="190"/>
    </location>
</feature>
<dbReference type="AlphaFoldDB" id="A0A0C3GAE8"/>
<reference evidence="6" key="2">
    <citation type="submission" date="2015-01" db="EMBL/GenBank/DDBJ databases">
        <title>Evolutionary Origins and Diversification of the Mycorrhizal Mutualists.</title>
        <authorList>
            <consortium name="DOE Joint Genome Institute"/>
            <consortium name="Mycorrhizal Genomics Consortium"/>
            <person name="Kohler A."/>
            <person name="Kuo A."/>
            <person name="Nagy L.G."/>
            <person name="Floudas D."/>
            <person name="Copeland A."/>
            <person name="Barry K.W."/>
            <person name="Cichocki N."/>
            <person name="Veneault-Fourrey C."/>
            <person name="LaButti K."/>
            <person name="Lindquist E.A."/>
            <person name="Lipzen A."/>
            <person name="Lundell T."/>
            <person name="Morin E."/>
            <person name="Murat C."/>
            <person name="Riley R."/>
            <person name="Ohm R."/>
            <person name="Sun H."/>
            <person name="Tunlid A."/>
            <person name="Henrissat B."/>
            <person name="Grigoriev I.V."/>
            <person name="Hibbett D.S."/>
            <person name="Martin F."/>
        </authorList>
    </citation>
    <scope>NUCLEOTIDE SEQUENCE [LARGE SCALE GENOMIC DNA]</scope>
    <source>
        <strain evidence="6">F 1598</strain>
    </source>
</reference>
<feature type="coiled-coil region" evidence="3">
    <location>
        <begin position="212"/>
        <end position="239"/>
    </location>
</feature>
<dbReference type="InParanoid" id="A0A0C3GAE8"/>
<dbReference type="EMBL" id="KN832976">
    <property type="protein sequence ID" value="KIM88709.1"/>
    <property type="molecule type" value="Genomic_DNA"/>
</dbReference>
<accession>A0A0C3GAE8</accession>
<evidence type="ECO:0000313" key="6">
    <source>
        <dbReference type="Proteomes" id="UP000054166"/>
    </source>
</evidence>
<evidence type="ECO:0000256" key="3">
    <source>
        <dbReference type="SAM" id="Coils"/>
    </source>
</evidence>
<feature type="region of interest" description="Disordered" evidence="4">
    <location>
        <begin position="264"/>
        <end position="307"/>
    </location>
</feature>
<organism evidence="5 6">
    <name type="scientific">Piloderma croceum (strain F 1598)</name>
    <dbReference type="NCBI Taxonomy" id="765440"/>
    <lineage>
        <taxon>Eukaryota</taxon>
        <taxon>Fungi</taxon>
        <taxon>Dikarya</taxon>
        <taxon>Basidiomycota</taxon>
        <taxon>Agaricomycotina</taxon>
        <taxon>Agaricomycetes</taxon>
        <taxon>Agaricomycetidae</taxon>
        <taxon>Atheliales</taxon>
        <taxon>Atheliaceae</taxon>
        <taxon>Piloderma</taxon>
    </lineage>
</organism>
<dbReference type="PANTHER" id="PTHR39472:SF1">
    <property type="entry name" value="EXPRESSED PROTEIN"/>
    <property type="match status" value="1"/>
</dbReference>
<comment type="similarity">
    <text evidence="1">Belongs to the SIKE family.</text>
</comment>
<dbReference type="Pfam" id="PF05769">
    <property type="entry name" value="SIKE"/>
    <property type="match status" value="1"/>
</dbReference>
<dbReference type="STRING" id="765440.A0A0C3GAE8"/>
<evidence type="ECO:0000256" key="2">
    <source>
        <dbReference type="ARBA" id="ARBA00023054"/>
    </source>
</evidence>
<dbReference type="OrthoDB" id="21214at2759"/>
<feature type="region of interest" description="Disordered" evidence="4">
    <location>
        <begin position="350"/>
        <end position="397"/>
    </location>
</feature>
<feature type="compositionally biased region" description="Polar residues" evidence="4">
    <location>
        <begin position="171"/>
        <end position="189"/>
    </location>
</feature>
<name>A0A0C3GAE8_PILCF</name>
<feature type="compositionally biased region" description="Polar residues" evidence="4">
    <location>
        <begin position="388"/>
        <end position="397"/>
    </location>
</feature>
<feature type="compositionally biased region" description="Gly residues" evidence="4">
    <location>
        <begin position="269"/>
        <end position="300"/>
    </location>
</feature>
<dbReference type="Proteomes" id="UP000054166">
    <property type="component" value="Unassembled WGS sequence"/>
</dbReference>
<evidence type="ECO:0000313" key="5">
    <source>
        <dbReference type="EMBL" id="KIM88709.1"/>
    </source>
</evidence>
<feature type="region of interest" description="Disordered" evidence="4">
    <location>
        <begin position="316"/>
        <end position="335"/>
    </location>
</feature>
<dbReference type="InterPro" id="IPR008555">
    <property type="entry name" value="SIKE"/>
</dbReference>
<keyword evidence="2 3" id="KW-0175">Coiled coil</keyword>
<sequence>MEGELLRVWQLVHELSDQLAHNQKIASTLQSQAGALKNQAIHAGAGFALRRFNTDISKESFESEVERMNAQIVIENQTLLHENKQLSILLKEYEGTMDNIMSKFRNHALAAQHHELTLTRHYEGLLLARESQSLTNDLALTTNTSQALHRLSKNLRALLRNMAGEPDDQDLPSSSQNQTEDAESENTNIEPDFKALIQALNLDVLDTRDDWALERECEITRLEEENEELRRQLGIDESSLEENGIKVDKEAAARYGSHLILANRKRSGSGSGTGSASGSVVGGSSNGDRGSNGMGMGIGINMGAEGFPQRSASSFMVGESFQPQQQQQQLGGGAPLQRAMELAPGMRMQGRRVPMFPRGGGGGRGGGNPGSHLWSQQQPPPMPDRPWQQGSTLDLHR</sequence>
<reference evidence="5 6" key="1">
    <citation type="submission" date="2014-04" db="EMBL/GenBank/DDBJ databases">
        <authorList>
            <consortium name="DOE Joint Genome Institute"/>
            <person name="Kuo A."/>
            <person name="Tarkka M."/>
            <person name="Buscot F."/>
            <person name="Kohler A."/>
            <person name="Nagy L.G."/>
            <person name="Floudas D."/>
            <person name="Copeland A."/>
            <person name="Barry K.W."/>
            <person name="Cichocki N."/>
            <person name="Veneault-Fourrey C."/>
            <person name="LaButti K."/>
            <person name="Lindquist E.A."/>
            <person name="Lipzen A."/>
            <person name="Lundell T."/>
            <person name="Morin E."/>
            <person name="Murat C."/>
            <person name="Sun H."/>
            <person name="Tunlid A."/>
            <person name="Henrissat B."/>
            <person name="Grigoriev I.V."/>
            <person name="Hibbett D.S."/>
            <person name="Martin F."/>
            <person name="Nordberg H.P."/>
            <person name="Cantor M.N."/>
            <person name="Hua S.X."/>
        </authorList>
    </citation>
    <scope>NUCLEOTIDE SEQUENCE [LARGE SCALE GENOMIC DNA]</scope>
    <source>
        <strain evidence="5 6">F 1598</strain>
    </source>
</reference>
<dbReference type="PANTHER" id="PTHR39472">
    <property type="entry name" value="EXPRESSED PROTEIN"/>
    <property type="match status" value="1"/>
</dbReference>